<keyword evidence="3" id="KW-1185">Reference proteome</keyword>
<feature type="domain" description="DUF5648" evidence="1">
    <location>
        <begin position="4"/>
        <end position="132"/>
    </location>
</feature>
<dbReference type="Proteomes" id="UP000724874">
    <property type="component" value="Unassembled WGS sequence"/>
</dbReference>
<proteinExistence type="predicted"/>
<sequence>MQVFNKPQVTHALGPRAYTVNGITREGANDWEFQGDVFVAWSTPQNFTVPLYRYDAGSDHLYSTAATSPTPGFTRAIVIGYVYETQVCGSVPLLGAWDQPAGDHYYTTEVVEHNELITLAGWTDAGIAGYVLPLGSGKFLTAQNFTVPLYRYDSGTGTHLDYLYSTATSSPTPGFTEGLIIGYVYETQICGSVPLLGVWNKAVGNHYYTTQVSEHRELIATSGWTDAGIAGYVLPVGSASKHSLLGFHDDLTHLPCSPIV</sequence>
<dbReference type="OrthoDB" id="9971254at2759"/>
<dbReference type="Pfam" id="PF18885">
    <property type="entry name" value="DUF5648"/>
    <property type="match status" value="2"/>
</dbReference>
<feature type="domain" description="DUF5648" evidence="1">
    <location>
        <begin position="144"/>
        <end position="234"/>
    </location>
</feature>
<dbReference type="AlphaFoldDB" id="A0A9P5TF62"/>
<comment type="caution">
    <text evidence="2">The sequence shown here is derived from an EMBL/GenBank/DDBJ whole genome shotgun (WGS) entry which is preliminary data.</text>
</comment>
<accession>A0A9P5TF62</accession>
<evidence type="ECO:0000259" key="1">
    <source>
        <dbReference type="Pfam" id="PF18885"/>
    </source>
</evidence>
<organism evidence="2 3">
    <name type="scientific">Gymnopilus junonius</name>
    <name type="common">Spectacular rustgill mushroom</name>
    <name type="synonym">Gymnopilus spectabilis subsp. junonius</name>
    <dbReference type="NCBI Taxonomy" id="109634"/>
    <lineage>
        <taxon>Eukaryota</taxon>
        <taxon>Fungi</taxon>
        <taxon>Dikarya</taxon>
        <taxon>Basidiomycota</taxon>
        <taxon>Agaricomycotina</taxon>
        <taxon>Agaricomycetes</taxon>
        <taxon>Agaricomycetidae</taxon>
        <taxon>Agaricales</taxon>
        <taxon>Agaricineae</taxon>
        <taxon>Hymenogastraceae</taxon>
        <taxon>Gymnopilus</taxon>
    </lineage>
</organism>
<dbReference type="EMBL" id="JADNYJ010000245">
    <property type="protein sequence ID" value="KAF8873164.1"/>
    <property type="molecule type" value="Genomic_DNA"/>
</dbReference>
<evidence type="ECO:0000313" key="3">
    <source>
        <dbReference type="Proteomes" id="UP000724874"/>
    </source>
</evidence>
<name>A0A9P5TF62_GYMJU</name>
<gene>
    <name evidence="2" type="ORF">CPB84DRAFT_1737328</name>
</gene>
<dbReference type="InterPro" id="IPR043708">
    <property type="entry name" value="DUF5648"/>
</dbReference>
<reference evidence="2" key="1">
    <citation type="submission" date="2020-11" db="EMBL/GenBank/DDBJ databases">
        <authorList>
            <consortium name="DOE Joint Genome Institute"/>
            <person name="Ahrendt S."/>
            <person name="Riley R."/>
            <person name="Andreopoulos W."/>
            <person name="LaButti K."/>
            <person name="Pangilinan J."/>
            <person name="Ruiz-duenas F.J."/>
            <person name="Barrasa J.M."/>
            <person name="Sanchez-Garcia M."/>
            <person name="Camarero S."/>
            <person name="Miyauchi S."/>
            <person name="Serrano A."/>
            <person name="Linde D."/>
            <person name="Babiker R."/>
            <person name="Drula E."/>
            <person name="Ayuso-Fernandez I."/>
            <person name="Pacheco R."/>
            <person name="Padilla G."/>
            <person name="Ferreira P."/>
            <person name="Barriuso J."/>
            <person name="Kellner H."/>
            <person name="Castanera R."/>
            <person name="Alfaro M."/>
            <person name="Ramirez L."/>
            <person name="Pisabarro A.G."/>
            <person name="Kuo A."/>
            <person name="Tritt A."/>
            <person name="Lipzen A."/>
            <person name="He G."/>
            <person name="Yan M."/>
            <person name="Ng V."/>
            <person name="Cullen D."/>
            <person name="Martin F."/>
            <person name="Rosso M.-N."/>
            <person name="Henrissat B."/>
            <person name="Hibbett D."/>
            <person name="Martinez A.T."/>
            <person name="Grigoriev I.V."/>
        </authorList>
    </citation>
    <scope>NUCLEOTIDE SEQUENCE</scope>
    <source>
        <strain evidence="2">AH 44721</strain>
    </source>
</reference>
<protein>
    <recommendedName>
        <fullName evidence="1">DUF5648 domain-containing protein</fullName>
    </recommendedName>
</protein>
<evidence type="ECO:0000313" key="2">
    <source>
        <dbReference type="EMBL" id="KAF8873164.1"/>
    </source>
</evidence>